<organism evidence="2 3">
    <name type="scientific">Pseudomonas serbiensis</name>
    <dbReference type="NCBI Taxonomy" id="3064350"/>
    <lineage>
        <taxon>Bacteria</taxon>
        <taxon>Pseudomonadati</taxon>
        <taxon>Pseudomonadota</taxon>
        <taxon>Gammaproteobacteria</taxon>
        <taxon>Pseudomonadales</taxon>
        <taxon>Pseudomonadaceae</taxon>
        <taxon>Pseudomonas</taxon>
    </lineage>
</organism>
<sequence>MTIQAIPVAQGRWPRLRDALKSSNLPSDDIELPGRTFFEFQQDGLTVGWGGFEKHGADGLLRSLVVETTLRSKGIGVAALQLIERIASEHGIDRLHLLTTTAPGFFQRSGYEVYERGSEPVLISKTEQFMRLCPGSACYMSKLLHIV</sequence>
<dbReference type="RefSeq" id="WP_304574968.1">
    <property type="nucleotide sequence ID" value="NZ_JAUQOO010000009.1"/>
</dbReference>
<gene>
    <name evidence="2" type="primary">arsN2</name>
    <name evidence="2" type="ORF">Q6A51_13120</name>
</gene>
<evidence type="ECO:0000313" key="2">
    <source>
        <dbReference type="EMBL" id="MDO7927731.1"/>
    </source>
</evidence>
<dbReference type="EMBL" id="JAUQOO010000009">
    <property type="protein sequence ID" value="MDO7927731.1"/>
    <property type="molecule type" value="Genomic_DNA"/>
</dbReference>
<keyword evidence="3" id="KW-1185">Reference proteome</keyword>
<dbReference type="SUPFAM" id="SSF55729">
    <property type="entry name" value="Acyl-CoA N-acyltransferases (Nat)"/>
    <property type="match status" value="1"/>
</dbReference>
<accession>A0ABT9CQH3</accession>
<proteinExistence type="predicted"/>
<dbReference type="Proteomes" id="UP001223016">
    <property type="component" value="Unassembled WGS sequence"/>
</dbReference>
<dbReference type="CDD" id="cd04301">
    <property type="entry name" value="NAT_SF"/>
    <property type="match status" value="1"/>
</dbReference>
<dbReference type="Gene3D" id="3.40.630.30">
    <property type="match status" value="1"/>
</dbReference>
<feature type="domain" description="N-acetyltransferase" evidence="1">
    <location>
        <begin position="1"/>
        <end position="145"/>
    </location>
</feature>
<protein>
    <submittedName>
        <fullName evidence="2">Arsenic resistance N-acetyltransferase ArsN2</fullName>
    </submittedName>
</protein>
<dbReference type="InterPro" id="IPR016181">
    <property type="entry name" value="Acyl_CoA_acyltransferase"/>
</dbReference>
<reference evidence="2 3" key="1">
    <citation type="submission" date="2023-07" db="EMBL/GenBank/DDBJ databases">
        <title>Identification of four novel Pseudomonas species associated with bacterial leaf spot of cucurbits.</title>
        <authorList>
            <person name="Fullem K.R."/>
        </authorList>
    </citation>
    <scope>NUCLEOTIDE SEQUENCE [LARGE SCALE GENOMIC DNA]</scope>
    <source>
        <strain evidence="2 3">KFB 138</strain>
    </source>
</reference>
<evidence type="ECO:0000259" key="1">
    <source>
        <dbReference type="PROSITE" id="PS51186"/>
    </source>
</evidence>
<dbReference type="PROSITE" id="PS51186">
    <property type="entry name" value="GNAT"/>
    <property type="match status" value="1"/>
</dbReference>
<dbReference type="NCBIfam" id="NF040501">
    <property type="entry name" value="resist_ArsN2"/>
    <property type="match status" value="1"/>
</dbReference>
<dbReference type="InterPro" id="IPR000182">
    <property type="entry name" value="GNAT_dom"/>
</dbReference>
<comment type="caution">
    <text evidence="2">The sequence shown here is derived from an EMBL/GenBank/DDBJ whole genome shotgun (WGS) entry which is preliminary data.</text>
</comment>
<name>A0ABT9CQH3_9PSED</name>
<evidence type="ECO:0000313" key="3">
    <source>
        <dbReference type="Proteomes" id="UP001223016"/>
    </source>
</evidence>
<dbReference type="Pfam" id="PF00583">
    <property type="entry name" value="Acetyltransf_1"/>
    <property type="match status" value="1"/>
</dbReference>